<name>A0A0L0KER0_9ACTN</name>
<dbReference type="SUPFAM" id="SSF51905">
    <property type="entry name" value="FAD/NAD(P)-binding domain"/>
    <property type="match status" value="1"/>
</dbReference>
<evidence type="ECO:0000313" key="4">
    <source>
        <dbReference type="Proteomes" id="UP000037151"/>
    </source>
</evidence>
<dbReference type="EMBL" id="JPPY01000083">
    <property type="protein sequence ID" value="KND36160.1"/>
    <property type="molecule type" value="Genomic_DNA"/>
</dbReference>
<organism evidence="3 4">
    <name type="scientific">Streptomyces acidiscabies</name>
    <dbReference type="NCBI Taxonomy" id="42234"/>
    <lineage>
        <taxon>Bacteria</taxon>
        <taxon>Bacillati</taxon>
        <taxon>Actinomycetota</taxon>
        <taxon>Actinomycetes</taxon>
        <taxon>Kitasatosporales</taxon>
        <taxon>Streptomycetaceae</taxon>
        <taxon>Streptomyces</taxon>
    </lineage>
</organism>
<dbReference type="GO" id="GO:0016491">
    <property type="term" value="F:oxidoreductase activity"/>
    <property type="evidence" value="ECO:0007669"/>
    <property type="project" value="InterPro"/>
</dbReference>
<dbReference type="PANTHER" id="PTHR42841">
    <property type="entry name" value="AMINE OXIDASE"/>
    <property type="match status" value="1"/>
</dbReference>
<feature type="domain" description="Amine oxidase" evidence="2">
    <location>
        <begin position="263"/>
        <end position="533"/>
    </location>
</feature>
<dbReference type="InterPro" id="IPR002937">
    <property type="entry name" value="Amino_oxidase"/>
</dbReference>
<evidence type="ECO:0000313" key="3">
    <source>
        <dbReference type="EMBL" id="KND36160.1"/>
    </source>
</evidence>
<dbReference type="AlphaFoldDB" id="A0A0L0KER0"/>
<feature type="region of interest" description="Disordered" evidence="1">
    <location>
        <begin position="110"/>
        <end position="139"/>
    </location>
</feature>
<dbReference type="InterPro" id="IPR036188">
    <property type="entry name" value="FAD/NAD-bd_sf"/>
</dbReference>
<dbReference type="Proteomes" id="UP000037151">
    <property type="component" value="Unassembled WGS sequence"/>
</dbReference>
<dbReference type="OrthoDB" id="9767561at2"/>
<dbReference type="PATRIC" id="fig|42234.21.peg.2630"/>
<dbReference type="RefSeq" id="WP_050370789.1">
    <property type="nucleotide sequence ID" value="NZ_KQ257815.1"/>
</dbReference>
<dbReference type="Pfam" id="PF13450">
    <property type="entry name" value="NAD_binding_8"/>
    <property type="match status" value="1"/>
</dbReference>
<proteinExistence type="predicted"/>
<feature type="compositionally biased region" description="Gly residues" evidence="1">
    <location>
        <begin position="128"/>
        <end position="139"/>
    </location>
</feature>
<accession>A0A0L0KER0</accession>
<dbReference type="Pfam" id="PF01593">
    <property type="entry name" value="Amino_oxidase"/>
    <property type="match status" value="1"/>
</dbReference>
<reference evidence="4" key="1">
    <citation type="submission" date="2014-07" db="EMBL/GenBank/DDBJ databases">
        <title>Genome sequencing of plant-pathogenic Streptomyces species.</title>
        <authorList>
            <person name="Harrison J."/>
            <person name="Sapp M."/>
            <person name="Thwaites R."/>
            <person name="Studholme D.J."/>
        </authorList>
    </citation>
    <scope>NUCLEOTIDE SEQUENCE [LARGE SCALE GENOMIC DNA]</scope>
    <source>
        <strain evidence="4">NCPPB 4445</strain>
    </source>
</reference>
<evidence type="ECO:0000256" key="1">
    <source>
        <dbReference type="SAM" id="MobiDB-lite"/>
    </source>
</evidence>
<sequence length="555" mass="56338">MLEPAYKVDVVIVGAGVSGLSAAQRLTSAGLSVCLLEAAPGVGGRMTTEKVDGFRLDRIGQLLSTAYPELTMTPGLEGLALRPFSPGVLVHGEGRRVRMGTPVAVRGLGGRRGVAGARRTTPGASRGVQGGAGLDPGGARGVTGGRGLDLGSARGGLGLDLGGGRGVRAFGRGARGFDAARQSWGSETESGSRAAAVGGALAGAGGSVVGGARGAFDAVRALASAPRTGVSGEVRYGGPLGSAMDQARLRGALSRLASVPVERLLARAEAPAGEALTARGLPSRTVDAFLRPLLAALLCDPELTTSSRCADLALRSFVGGRLCVPEGGADALPELLASTLPTGVVRTGVRVTSVSTTCVTTAEHGEFRCRAVLVATDARTAAELLPGLRVPEFHPVTVVHHTTDELPDSGGALLLDAERGGPVAHTAVMSEVDPNRAPVGRVLISSTVLGTPPDDLDDAVRAHLARLYGTSTSRWETLAVHHTAEAVPAMRPPHDLRRAVRLLAGLYVCGDHRDTSTVQGALHSAHRAATALIAELGASGASQLADPPATVREAA</sequence>
<evidence type="ECO:0000259" key="2">
    <source>
        <dbReference type="Pfam" id="PF01593"/>
    </source>
</evidence>
<dbReference type="Gene3D" id="3.50.50.60">
    <property type="entry name" value="FAD/NAD(P)-binding domain"/>
    <property type="match status" value="2"/>
</dbReference>
<comment type="caution">
    <text evidence="3">The sequence shown here is derived from an EMBL/GenBank/DDBJ whole genome shotgun (WGS) entry which is preliminary data.</text>
</comment>
<protein>
    <submittedName>
        <fullName evidence="3">Oxidoreductase</fullName>
    </submittedName>
</protein>
<gene>
    <name evidence="3" type="ORF">IQ63_12755</name>
</gene>